<dbReference type="OrthoDB" id="9773772at2"/>
<reference evidence="1 2" key="1">
    <citation type="submission" date="2019-04" db="EMBL/GenBank/DDBJ databases">
        <title>Psychroflexus halotolerans sp. nov., isolated from a marine solar saltern.</title>
        <authorList>
            <person name="Feng X."/>
        </authorList>
    </citation>
    <scope>NUCLEOTIDE SEQUENCE [LARGE SCALE GENOMIC DNA]</scope>
    <source>
        <strain evidence="1 2">WDS2C27</strain>
    </source>
</reference>
<dbReference type="Pfam" id="PF06293">
    <property type="entry name" value="Kdo"/>
    <property type="match status" value="1"/>
</dbReference>
<dbReference type="InterPro" id="IPR011009">
    <property type="entry name" value="Kinase-like_dom_sf"/>
</dbReference>
<organism evidence="1 2">
    <name type="scientific">Mesohalobacter halotolerans</name>
    <dbReference type="NCBI Taxonomy" id="1883405"/>
    <lineage>
        <taxon>Bacteria</taxon>
        <taxon>Pseudomonadati</taxon>
        <taxon>Bacteroidota</taxon>
        <taxon>Flavobacteriia</taxon>
        <taxon>Flavobacteriales</taxon>
        <taxon>Flavobacteriaceae</taxon>
        <taxon>Mesohalobacter</taxon>
    </lineage>
</organism>
<dbReference type="EMBL" id="SWMU01000002">
    <property type="protein sequence ID" value="TKS56649.1"/>
    <property type="molecule type" value="Genomic_DNA"/>
</dbReference>
<keyword evidence="2" id="KW-1185">Reference proteome</keyword>
<evidence type="ECO:0000313" key="1">
    <source>
        <dbReference type="EMBL" id="TKS56649.1"/>
    </source>
</evidence>
<comment type="caution">
    <text evidence="1">The sequence shown here is derived from an EMBL/GenBank/DDBJ whole genome shotgun (WGS) entry which is preliminary data.</text>
</comment>
<dbReference type="Proteomes" id="UP000306552">
    <property type="component" value="Unassembled WGS sequence"/>
</dbReference>
<dbReference type="AlphaFoldDB" id="A0A4U5TR00"/>
<dbReference type="RefSeq" id="WP_138931751.1">
    <property type="nucleotide sequence ID" value="NZ_SWMU01000002.1"/>
</dbReference>
<gene>
    <name evidence="1" type="ORF">FCN74_06355</name>
</gene>
<dbReference type="Gene3D" id="1.10.510.10">
    <property type="entry name" value="Transferase(Phosphotransferase) domain 1"/>
    <property type="match status" value="1"/>
</dbReference>
<proteinExistence type="predicted"/>
<evidence type="ECO:0000313" key="2">
    <source>
        <dbReference type="Proteomes" id="UP000306552"/>
    </source>
</evidence>
<dbReference type="SUPFAM" id="SSF56112">
    <property type="entry name" value="Protein kinase-like (PK-like)"/>
    <property type="match status" value="1"/>
</dbReference>
<protein>
    <submittedName>
        <fullName evidence="1">Kdo domain containing protein</fullName>
    </submittedName>
</protein>
<name>A0A4U5TR00_9FLAO</name>
<sequence length="254" mass="30313">MIIKIHPDFKSYQTEIINCISNFDKQGQLIYGGSRNSIKIFDIGDLVLNIKAFQRPNFIKKIIYTYFRASKAKRSYNFAQYLIDNNIGTPKPIAYVEYKDILGLTNSYYVCEHLEYDLMFRELVTDSNWPKHEEILRQFTQFCYKLHENGIEFKDHSPGNTLIKKESDKHYKFYLVDLNRMTFHDNMSLEQRMFNLRRLTPKLDMVSIIADEYAKLNGENSDKLFKMLWEATSGFQRKFHRKKRFKNKFKSVPS</sequence>
<accession>A0A4U5TR00</accession>